<feature type="transmembrane region" description="Helical" evidence="1">
    <location>
        <begin position="85"/>
        <end position="102"/>
    </location>
</feature>
<keyword evidence="4" id="KW-1185">Reference proteome</keyword>
<reference evidence="3" key="1">
    <citation type="submission" date="2021-04" db="EMBL/GenBank/DDBJ databases">
        <title>Genome based classification of Actinospica acidithermotolerans sp. nov., an actinobacterium isolated from an Indonesian hot spring.</title>
        <authorList>
            <person name="Kusuma A.B."/>
            <person name="Putra K.E."/>
            <person name="Nafisah S."/>
            <person name="Loh J."/>
            <person name="Nouioui I."/>
            <person name="Goodfellow M."/>
        </authorList>
    </citation>
    <scope>NUCLEOTIDE SEQUENCE</scope>
    <source>
        <strain evidence="3">CSCA 57</strain>
    </source>
</reference>
<keyword evidence="1" id="KW-0812">Transmembrane</keyword>
<sequence>MAGHGTRWGAAKAGTALAAVLMILEGVLGIAQGVAAIAKDRVYALVGTYVYKFSLTTWGWIHLIAGVLVLLAGLALFTGSVVARALGIALSALVVFASLLALPYQPGWSAVTIAFGVFAIWALFHNVGPDAI</sequence>
<evidence type="ECO:0000259" key="2">
    <source>
        <dbReference type="Pfam" id="PF23636"/>
    </source>
</evidence>
<evidence type="ECO:0000256" key="1">
    <source>
        <dbReference type="SAM" id="Phobius"/>
    </source>
</evidence>
<dbReference type="AlphaFoldDB" id="A0A941ENQ1"/>
<dbReference type="Pfam" id="PF23636">
    <property type="entry name" value="DUF7144"/>
    <property type="match status" value="1"/>
</dbReference>
<feature type="transmembrane region" description="Helical" evidence="1">
    <location>
        <begin position="60"/>
        <end position="78"/>
    </location>
</feature>
<proteinExistence type="predicted"/>
<organism evidence="3 4">
    <name type="scientific">Actinospica durhamensis</name>
    <dbReference type="NCBI Taxonomy" id="1508375"/>
    <lineage>
        <taxon>Bacteria</taxon>
        <taxon>Bacillati</taxon>
        <taxon>Actinomycetota</taxon>
        <taxon>Actinomycetes</taxon>
        <taxon>Catenulisporales</taxon>
        <taxon>Actinospicaceae</taxon>
        <taxon>Actinospica</taxon>
    </lineage>
</organism>
<keyword evidence="1" id="KW-1133">Transmembrane helix</keyword>
<evidence type="ECO:0000313" key="4">
    <source>
        <dbReference type="Proteomes" id="UP000675781"/>
    </source>
</evidence>
<dbReference type="EMBL" id="JAGSOG010000040">
    <property type="protein sequence ID" value="MBR7833797.1"/>
    <property type="molecule type" value="Genomic_DNA"/>
</dbReference>
<evidence type="ECO:0000313" key="3">
    <source>
        <dbReference type="EMBL" id="MBR7833797.1"/>
    </source>
</evidence>
<gene>
    <name evidence="3" type="ORF">KDL01_11005</name>
</gene>
<comment type="caution">
    <text evidence="3">The sequence shown here is derived from an EMBL/GenBank/DDBJ whole genome shotgun (WGS) entry which is preliminary data.</text>
</comment>
<feature type="domain" description="DUF7144" evidence="2">
    <location>
        <begin position="15"/>
        <end position="124"/>
    </location>
</feature>
<feature type="transmembrane region" description="Helical" evidence="1">
    <location>
        <begin position="108"/>
        <end position="127"/>
    </location>
</feature>
<protein>
    <recommendedName>
        <fullName evidence="2">DUF7144 domain-containing protein</fullName>
    </recommendedName>
</protein>
<dbReference type="RefSeq" id="WP_212528318.1">
    <property type="nucleotide sequence ID" value="NZ_JAGSOG010000040.1"/>
</dbReference>
<dbReference type="Proteomes" id="UP000675781">
    <property type="component" value="Unassembled WGS sequence"/>
</dbReference>
<accession>A0A941ENQ1</accession>
<keyword evidence="1" id="KW-0472">Membrane</keyword>
<dbReference type="InterPro" id="IPR055568">
    <property type="entry name" value="DUF7144"/>
</dbReference>
<name>A0A941ENQ1_9ACTN</name>